<protein>
    <submittedName>
        <fullName evidence="2">Uncharacterized protein</fullName>
    </submittedName>
</protein>
<feature type="chain" id="PRO_5015303502" evidence="1">
    <location>
        <begin position="22"/>
        <end position="53"/>
    </location>
</feature>
<keyword evidence="3" id="KW-1185">Reference proteome</keyword>
<dbReference type="AlphaFoldDB" id="A0A2R8AHT2"/>
<evidence type="ECO:0000313" key="2">
    <source>
        <dbReference type="EMBL" id="SPF75622.1"/>
    </source>
</evidence>
<gene>
    <name evidence="2" type="ORF">ALP8811_00615</name>
</gene>
<evidence type="ECO:0000313" key="3">
    <source>
        <dbReference type="Proteomes" id="UP000244911"/>
    </source>
</evidence>
<organism evidence="2 3">
    <name type="scientific">Aliiroseovarius pelagivivens</name>
    <dbReference type="NCBI Taxonomy" id="1639690"/>
    <lineage>
        <taxon>Bacteria</taxon>
        <taxon>Pseudomonadati</taxon>
        <taxon>Pseudomonadota</taxon>
        <taxon>Alphaproteobacteria</taxon>
        <taxon>Rhodobacterales</taxon>
        <taxon>Paracoccaceae</taxon>
        <taxon>Aliiroseovarius</taxon>
    </lineage>
</organism>
<evidence type="ECO:0000256" key="1">
    <source>
        <dbReference type="SAM" id="SignalP"/>
    </source>
</evidence>
<proteinExistence type="predicted"/>
<dbReference type="RefSeq" id="WP_108855704.1">
    <property type="nucleotide sequence ID" value="NZ_OMOI01000001.1"/>
</dbReference>
<dbReference type="Proteomes" id="UP000244911">
    <property type="component" value="Unassembled WGS sequence"/>
</dbReference>
<dbReference type="OrthoDB" id="8592798at2"/>
<sequence length="53" mass="5697">MQFKTLLFSLLLALVPTLCIAGQCNRGSHEASTCAAGQVWNDKLQACIDEKSA</sequence>
<accession>A0A2R8AHT2</accession>
<reference evidence="2 3" key="1">
    <citation type="submission" date="2018-03" db="EMBL/GenBank/DDBJ databases">
        <authorList>
            <person name="Keele B.F."/>
        </authorList>
    </citation>
    <scope>NUCLEOTIDE SEQUENCE [LARGE SCALE GENOMIC DNA]</scope>
    <source>
        <strain evidence="2 3">CECT 8811</strain>
    </source>
</reference>
<keyword evidence="1" id="KW-0732">Signal</keyword>
<dbReference type="EMBL" id="OMOI01000001">
    <property type="protein sequence ID" value="SPF75622.1"/>
    <property type="molecule type" value="Genomic_DNA"/>
</dbReference>
<name>A0A2R8AHT2_9RHOB</name>
<feature type="signal peptide" evidence="1">
    <location>
        <begin position="1"/>
        <end position="21"/>
    </location>
</feature>